<dbReference type="Pfam" id="PF13271">
    <property type="entry name" value="DUF4062"/>
    <property type="match status" value="1"/>
</dbReference>
<protein>
    <submittedName>
        <fullName evidence="2">DUF4062 domain-containing protein</fullName>
    </submittedName>
</protein>
<sequence length="323" mass="37777">MNKTVFISSTFVDLKEERKEVWELLKKYDVLVRGMEQFGARKEDSLTTCITEVEQSDIYVGIIGYRLGSIDNKTGKSYTQLEYDKALELGKEILIYIIDDESSKVSPKYIEFDKIPKLNSFKDTLKERHTIDTFKDSEELKQKLSRQFEKYLTKKEAEKKTKTKDDFSQSKLTLEKFFLVPKAISGAEVKLRVKFDKTISPASKAICQITNMDFGKTTCANIRIVEPNIDAENFKSIIIGFKKLDDYLKLDKNKEYVIYGNVWFHENKIKSITTRFKDISYQIWDDDYYYGQEHQNQEEPQPFVVKKEIGEGQIVLTLKEIEK</sequence>
<gene>
    <name evidence="2" type="ORF">N7U62_02595</name>
</gene>
<comment type="caution">
    <text evidence="2">The sequence shown here is derived from an EMBL/GenBank/DDBJ whole genome shotgun (WGS) entry which is preliminary data.</text>
</comment>
<name>A0ABT3CPZ8_9BACT</name>
<keyword evidence="3" id="KW-1185">Reference proteome</keyword>
<proteinExistence type="predicted"/>
<evidence type="ECO:0000259" key="1">
    <source>
        <dbReference type="Pfam" id="PF13271"/>
    </source>
</evidence>
<evidence type="ECO:0000313" key="3">
    <source>
        <dbReference type="Proteomes" id="UP001300692"/>
    </source>
</evidence>
<dbReference type="InterPro" id="IPR025139">
    <property type="entry name" value="DUF4062"/>
</dbReference>
<reference evidence="2 3" key="1">
    <citation type="submission" date="2022-10" db="EMBL/GenBank/DDBJ databases">
        <title>Comparative genomics and taxonomic characterization of three novel marine species of genus Reichenbachiella exhibiting antioxidant and polysaccharide degradation activities.</title>
        <authorList>
            <person name="Muhammad N."/>
            <person name="Lee Y.-J."/>
            <person name="Ko J."/>
            <person name="Kim S.-G."/>
        </authorList>
    </citation>
    <scope>NUCLEOTIDE SEQUENCE [LARGE SCALE GENOMIC DNA]</scope>
    <source>
        <strain evidence="2 3">ABR2-5</strain>
    </source>
</reference>
<organism evidence="2 3">
    <name type="scientific">Reichenbachiella ulvae</name>
    <dbReference type="NCBI Taxonomy" id="2980104"/>
    <lineage>
        <taxon>Bacteria</taxon>
        <taxon>Pseudomonadati</taxon>
        <taxon>Bacteroidota</taxon>
        <taxon>Cytophagia</taxon>
        <taxon>Cytophagales</taxon>
        <taxon>Reichenbachiellaceae</taxon>
        <taxon>Reichenbachiella</taxon>
    </lineage>
</organism>
<dbReference type="EMBL" id="JAOYOD010000001">
    <property type="protein sequence ID" value="MCV9385530.1"/>
    <property type="molecule type" value="Genomic_DNA"/>
</dbReference>
<dbReference type="Proteomes" id="UP001300692">
    <property type="component" value="Unassembled WGS sequence"/>
</dbReference>
<evidence type="ECO:0000313" key="2">
    <source>
        <dbReference type="EMBL" id="MCV9385530.1"/>
    </source>
</evidence>
<dbReference type="RefSeq" id="WP_264136316.1">
    <property type="nucleotide sequence ID" value="NZ_JAOYOD010000001.1"/>
</dbReference>
<feature type="domain" description="DUF4062" evidence="1">
    <location>
        <begin position="5"/>
        <end position="86"/>
    </location>
</feature>
<accession>A0ABT3CPZ8</accession>